<comment type="caution">
    <text evidence="1">The sequence shown here is derived from an EMBL/GenBank/DDBJ whole genome shotgun (WGS) entry which is preliminary data.</text>
</comment>
<dbReference type="EMBL" id="JAULSC010000002">
    <property type="protein sequence ID" value="MDO3394751.1"/>
    <property type="molecule type" value="Genomic_DNA"/>
</dbReference>
<evidence type="ECO:0000313" key="1">
    <source>
        <dbReference type="EMBL" id="MDO3394751.1"/>
    </source>
</evidence>
<dbReference type="Proteomes" id="UP001168363">
    <property type="component" value="Unassembled WGS sequence"/>
</dbReference>
<gene>
    <name evidence="1" type="ORF">QWJ41_03385</name>
</gene>
<evidence type="ECO:0008006" key="3">
    <source>
        <dbReference type="Google" id="ProtNLM"/>
    </source>
</evidence>
<sequence>MRDTKALVVDVDGVVSPLHGTTTWGDDVVAGRLLGPVLVSASLCVRLDALAQVPGVRSWWLTDWDAEMRSSMRPFPGRDWPSIAGPEEGRIRAHERAGKAWDLMPWWKWWALDAWLDDNYDVSTIVWCDDDLGRKLDQGEASEHAEQTRGEFCATRLQERGIRAHLIAPDAERGLTPHELADIERALRR</sequence>
<name>A0ABT8TLQ7_9ACTN</name>
<proteinExistence type="predicted"/>
<protein>
    <recommendedName>
        <fullName evidence="3">Secreted protein</fullName>
    </recommendedName>
</protein>
<keyword evidence="2" id="KW-1185">Reference proteome</keyword>
<accession>A0ABT8TLQ7</accession>
<dbReference type="RefSeq" id="WP_302705763.1">
    <property type="nucleotide sequence ID" value="NZ_JAULSC010000002.1"/>
</dbReference>
<evidence type="ECO:0000313" key="2">
    <source>
        <dbReference type="Proteomes" id="UP001168363"/>
    </source>
</evidence>
<organism evidence="1 2">
    <name type="scientific">Nocardioides cremeus</name>
    <dbReference type="NCBI Taxonomy" id="3058044"/>
    <lineage>
        <taxon>Bacteria</taxon>
        <taxon>Bacillati</taxon>
        <taxon>Actinomycetota</taxon>
        <taxon>Actinomycetes</taxon>
        <taxon>Propionibacteriales</taxon>
        <taxon>Nocardioidaceae</taxon>
        <taxon>Nocardioides</taxon>
    </lineage>
</organism>
<reference evidence="1" key="1">
    <citation type="submission" date="2023-06" db="EMBL/GenBank/DDBJ databases">
        <title>Genome sequence of Nocardioides sp. SOB44.</title>
        <authorList>
            <person name="Zhang G."/>
        </authorList>
    </citation>
    <scope>NUCLEOTIDE SEQUENCE</scope>
    <source>
        <strain evidence="1">SOB44</strain>
    </source>
</reference>